<feature type="region of interest" description="Disordered" evidence="5">
    <location>
        <begin position="507"/>
        <end position="576"/>
    </location>
</feature>
<keyword evidence="7" id="KW-1185">Reference proteome</keyword>
<feature type="compositionally biased region" description="Low complexity" evidence="5">
    <location>
        <begin position="531"/>
        <end position="546"/>
    </location>
</feature>
<dbReference type="InterPro" id="IPR036188">
    <property type="entry name" value="FAD/NAD-bd_sf"/>
</dbReference>
<dbReference type="PANTHER" id="PTHR23023">
    <property type="entry name" value="DIMETHYLANILINE MONOOXYGENASE"/>
    <property type="match status" value="1"/>
</dbReference>
<feature type="region of interest" description="Disordered" evidence="5">
    <location>
        <begin position="631"/>
        <end position="690"/>
    </location>
</feature>
<evidence type="ECO:0000256" key="4">
    <source>
        <dbReference type="ARBA" id="ARBA00023002"/>
    </source>
</evidence>
<dbReference type="Gene3D" id="3.50.50.60">
    <property type="entry name" value="FAD/NAD(P)-binding domain"/>
    <property type="match status" value="3"/>
</dbReference>
<evidence type="ECO:0000256" key="5">
    <source>
        <dbReference type="SAM" id="MobiDB-lite"/>
    </source>
</evidence>
<keyword evidence="3" id="KW-0274">FAD</keyword>
<name>A0A4S8KQX2_DENBC</name>
<evidence type="ECO:0000256" key="1">
    <source>
        <dbReference type="ARBA" id="ARBA00009183"/>
    </source>
</evidence>
<dbReference type="InterPro" id="IPR050346">
    <property type="entry name" value="FMO-like"/>
</dbReference>
<feature type="compositionally biased region" description="Low complexity" evidence="5">
    <location>
        <begin position="567"/>
        <end position="576"/>
    </location>
</feature>
<comment type="similarity">
    <text evidence="1">Belongs to the FMO family.</text>
</comment>
<dbReference type="EMBL" id="ML180286">
    <property type="protein sequence ID" value="THU77991.1"/>
    <property type="molecule type" value="Genomic_DNA"/>
</dbReference>
<reference evidence="6 7" key="1">
    <citation type="journal article" date="2019" name="Nat. Ecol. Evol.">
        <title>Megaphylogeny resolves global patterns of mushroom evolution.</title>
        <authorList>
            <person name="Varga T."/>
            <person name="Krizsan K."/>
            <person name="Foldi C."/>
            <person name="Dima B."/>
            <person name="Sanchez-Garcia M."/>
            <person name="Sanchez-Ramirez S."/>
            <person name="Szollosi G.J."/>
            <person name="Szarkandi J.G."/>
            <person name="Papp V."/>
            <person name="Albert L."/>
            <person name="Andreopoulos W."/>
            <person name="Angelini C."/>
            <person name="Antonin V."/>
            <person name="Barry K.W."/>
            <person name="Bougher N.L."/>
            <person name="Buchanan P."/>
            <person name="Buyck B."/>
            <person name="Bense V."/>
            <person name="Catcheside P."/>
            <person name="Chovatia M."/>
            <person name="Cooper J."/>
            <person name="Damon W."/>
            <person name="Desjardin D."/>
            <person name="Finy P."/>
            <person name="Geml J."/>
            <person name="Haridas S."/>
            <person name="Hughes K."/>
            <person name="Justo A."/>
            <person name="Karasinski D."/>
            <person name="Kautmanova I."/>
            <person name="Kiss B."/>
            <person name="Kocsube S."/>
            <person name="Kotiranta H."/>
            <person name="LaButti K.M."/>
            <person name="Lechner B.E."/>
            <person name="Liimatainen K."/>
            <person name="Lipzen A."/>
            <person name="Lukacs Z."/>
            <person name="Mihaltcheva S."/>
            <person name="Morgado L.N."/>
            <person name="Niskanen T."/>
            <person name="Noordeloos M.E."/>
            <person name="Ohm R.A."/>
            <person name="Ortiz-Santana B."/>
            <person name="Ovrebo C."/>
            <person name="Racz N."/>
            <person name="Riley R."/>
            <person name="Savchenko A."/>
            <person name="Shiryaev A."/>
            <person name="Soop K."/>
            <person name="Spirin V."/>
            <person name="Szebenyi C."/>
            <person name="Tomsovsky M."/>
            <person name="Tulloss R.E."/>
            <person name="Uehling J."/>
            <person name="Grigoriev I.V."/>
            <person name="Vagvolgyi C."/>
            <person name="Papp T."/>
            <person name="Martin F.M."/>
            <person name="Miettinen O."/>
            <person name="Hibbett D.S."/>
            <person name="Nagy L.G."/>
        </authorList>
    </citation>
    <scope>NUCLEOTIDE SEQUENCE [LARGE SCALE GENOMIC DNA]</scope>
    <source>
        <strain evidence="6 7">CBS 962.96</strain>
    </source>
</reference>
<dbReference type="GO" id="GO:0050660">
    <property type="term" value="F:flavin adenine dinucleotide binding"/>
    <property type="evidence" value="ECO:0007669"/>
    <property type="project" value="InterPro"/>
</dbReference>
<evidence type="ECO:0000313" key="6">
    <source>
        <dbReference type="EMBL" id="THU77991.1"/>
    </source>
</evidence>
<feature type="compositionally biased region" description="Basic and acidic residues" evidence="5">
    <location>
        <begin position="647"/>
        <end position="659"/>
    </location>
</feature>
<evidence type="ECO:0000256" key="3">
    <source>
        <dbReference type="ARBA" id="ARBA00022827"/>
    </source>
</evidence>
<dbReference type="AlphaFoldDB" id="A0A4S8KQX2"/>
<proteinExistence type="inferred from homology"/>
<dbReference type="Pfam" id="PF00743">
    <property type="entry name" value="FMO-like"/>
    <property type="match status" value="1"/>
</dbReference>
<feature type="compositionally biased region" description="Low complexity" evidence="5">
    <location>
        <begin position="510"/>
        <end position="523"/>
    </location>
</feature>
<dbReference type="OrthoDB" id="66881at2759"/>
<gene>
    <name evidence="6" type="ORF">K435DRAFT_973710</name>
</gene>
<feature type="region of interest" description="Disordered" evidence="5">
    <location>
        <begin position="440"/>
        <end position="482"/>
    </location>
</feature>
<dbReference type="SUPFAM" id="SSF51905">
    <property type="entry name" value="FAD/NAD(P)-binding domain"/>
    <property type="match status" value="1"/>
</dbReference>
<dbReference type="GO" id="GO:0004499">
    <property type="term" value="F:N,N-dimethylaniline monooxygenase activity"/>
    <property type="evidence" value="ECO:0007669"/>
    <property type="project" value="InterPro"/>
</dbReference>
<dbReference type="Proteomes" id="UP000297245">
    <property type="component" value="Unassembled WGS sequence"/>
</dbReference>
<keyword evidence="2" id="KW-0285">Flavoprotein</keyword>
<dbReference type="PRINTS" id="PR00419">
    <property type="entry name" value="ADXRDTASE"/>
</dbReference>
<sequence length="720" mass="79396">MQTPELPVLPKRILIVGAGPAGLVTLRNFIELGTFERVELVERRDDVGGVWYLDSSLDKNDPCPRFPSPAYPGLVGNVLPEFLSYHGFPFPPPAEYDRENRQYQPFPTLTETHNYLKAFAKPFIEDGRLRLGKEVVKVEERPLPNDSRDVKDKWRVVLRDWANPVDPGKEVEELWDAVAVCVGWYDNPIWPETQGLDEVREKGLAKHAKGWRGPEGWEGKRTLVIGNANSSNDIAAQLAAYTSTSSPIYRSIRRPNFPGFVSLPDERIEDVPPVKRYTLYSADPTESTPSATYKVKVELEGGRIIDDIDVVWVGTGYKPYVPWLHVLPPPFQDPELDTARQAGKTVPIMSLLRFNLPETLADSSNSASDNNSQAKPNSVSNWHSRIPLLYRHLLFALSPSLAFVLSTMSYTPFTIADLGSLWIGLAWSDDEEWAAHTNTDIEAKDSKGQANGVVVDGHGESVRSGMTGDHSSKKGGKGRVTYPATIEERLKYERNKLELIESGRKEVAASVSSSSSSTSTVTTDNGSTAASDSTSESNPNSSSSETQPPVATGLDSSKTASADTHNHFGTTETTFTPTPTLLSAWLRGINGSTPSALNSYSVLGAYEEEYAKTLREDVVRARPYLGAQQRLWSSTSTDSGSETELESESKSKEQTRTDDVEGNPGETSDEKGLYKTLGGGLPEWGPERTKKREGMYPVKLASLYWMRERGRGGNREVSMG</sequence>
<dbReference type="GO" id="GO:0050661">
    <property type="term" value="F:NADP binding"/>
    <property type="evidence" value="ECO:0007669"/>
    <property type="project" value="InterPro"/>
</dbReference>
<protein>
    <submittedName>
        <fullName evidence="6">FAD/NAD(P)-binding domain-containing protein</fullName>
    </submittedName>
</protein>
<accession>A0A4S8KQX2</accession>
<evidence type="ECO:0000313" key="7">
    <source>
        <dbReference type="Proteomes" id="UP000297245"/>
    </source>
</evidence>
<evidence type="ECO:0000256" key="2">
    <source>
        <dbReference type="ARBA" id="ARBA00022630"/>
    </source>
</evidence>
<feature type="compositionally biased region" description="Polar residues" evidence="5">
    <location>
        <begin position="554"/>
        <end position="563"/>
    </location>
</feature>
<keyword evidence="4" id="KW-0560">Oxidoreductase</keyword>
<organism evidence="6 7">
    <name type="scientific">Dendrothele bispora (strain CBS 962.96)</name>
    <dbReference type="NCBI Taxonomy" id="1314807"/>
    <lineage>
        <taxon>Eukaryota</taxon>
        <taxon>Fungi</taxon>
        <taxon>Dikarya</taxon>
        <taxon>Basidiomycota</taxon>
        <taxon>Agaricomycotina</taxon>
        <taxon>Agaricomycetes</taxon>
        <taxon>Agaricomycetidae</taxon>
        <taxon>Agaricales</taxon>
        <taxon>Agaricales incertae sedis</taxon>
        <taxon>Dendrothele</taxon>
    </lineage>
</organism>
<dbReference type="InterPro" id="IPR020946">
    <property type="entry name" value="Flavin_mOase-like"/>
</dbReference>